<evidence type="ECO:0000313" key="2">
    <source>
        <dbReference type="Proteomes" id="UP000789375"/>
    </source>
</evidence>
<dbReference type="AlphaFoldDB" id="A0A9N9ILW8"/>
<name>A0A9N9ILW8_FUNMO</name>
<gene>
    <name evidence="1" type="ORF">FMOSSE_LOCUS16246</name>
</gene>
<protein>
    <submittedName>
        <fullName evidence="1">16947_t:CDS:1</fullName>
    </submittedName>
</protein>
<dbReference type="Proteomes" id="UP000789375">
    <property type="component" value="Unassembled WGS sequence"/>
</dbReference>
<reference evidence="1" key="1">
    <citation type="submission" date="2021-06" db="EMBL/GenBank/DDBJ databases">
        <authorList>
            <person name="Kallberg Y."/>
            <person name="Tangrot J."/>
            <person name="Rosling A."/>
        </authorList>
    </citation>
    <scope>NUCLEOTIDE SEQUENCE</scope>
    <source>
        <strain evidence="1">87-6 pot B 2015</strain>
    </source>
</reference>
<sequence length="230" mass="26720">NNVVNNGCFIEVEEVLNEVYECLQKLDLSSIKSDDPIASGILDICEGVDKVIDNLSIVIMQILADIKMDDLEFSEDINNMLNEFINIYNLLEPNFDPAFVKPISFPQNEKNLDKRRILLTIFDLLEGFLRPLLDESKYSENSYAIHVVSRVIDPIFNYYKWNLKRAWEKVSNSSQNRKESMHSIHSGDRPDLQVLLMLDSDECELVFIEISQLGPRSNKQNYDWKKLNRL</sequence>
<proteinExistence type="predicted"/>
<dbReference type="EMBL" id="CAJVPP010021405">
    <property type="protein sequence ID" value="CAG8742795.1"/>
    <property type="molecule type" value="Genomic_DNA"/>
</dbReference>
<feature type="non-terminal residue" evidence="1">
    <location>
        <position position="230"/>
    </location>
</feature>
<accession>A0A9N9ILW8</accession>
<comment type="caution">
    <text evidence="1">The sequence shown here is derived from an EMBL/GenBank/DDBJ whole genome shotgun (WGS) entry which is preliminary data.</text>
</comment>
<feature type="non-terminal residue" evidence="1">
    <location>
        <position position="1"/>
    </location>
</feature>
<organism evidence="1 2">
    <name type="scientific">Funneliformis mosseae</name>
    <name type="common">Endomycorrhizal fungus</name>
    <name type="synonym">Glomus mosseae</name>
    <dbReference type="NCBI Taxonomy" id="27381"/>
    <lineage>
        <taxon>Eukaryota</taxon>
        <taxon>Fungi</taxon>
        <taxon>Fungi incertae sedis</taxon>
        <taxon>Mucoromycota</taxon>
        <taxon>Glomeromycotina</taxon>
        <taxon>Glomeromycetes</taxon>
        <taxon>Glomerales</taxon>
        <taxon>Glomeraceae</taxon>
        <taxon>Funneliformis</taxon>
    </lineage>
</organism>
<keyword evidence="2" id="KW-1185">Reference proteome</keyword>
<evidence type="ECO:0000313" key="1">
    <source>
        <dbReference type="EMBL" id="CAG8742795.1"/>
    </source>
</evidence>